<comment type="caution">
    <text evidence="10">The sequence shown here is derived from an EMBL/GenBank/DDBJ whole genome shotgun (WGS) entry which is preliminary data.</text>
</comment>
<gene>
    <name evidence="10" type="ORF">LCGC14_0281740</name>
</gene>
<evidence type="ECO:0000256" key="5">
    <source>
        <dbReference type="ARBA" id="ARBA00022982"/>
    </source>
</evidence>
<feature type="transmembrane region" description="Helical" evidence="8">
    <location>
        <begin position="12"/>
        <end position="36"/>
    </location>
</feature>
<sequence length="200" mass="21976">MQNALGLMGDQALMVAIALTLGVAGITALFLALFWPQRWRMKYRMEIGFVILLVGLVFFADQRSSATFQAYEADLRNGGVSGQTVDPATRAAFDQQITVLAFQWGFAFTTENGKISRNAVRVEPDQKVLFRILSNDVIHGFNVPVAGLTTEFDPGADREVWIRAPTKPGKYLIQCVNYCGVGHAQMKAWLVVGDADADMA</sequence>
<evidence type="ECO:0000256" key="3">
    <source>
        <dbReference type="ARBA" id="ARBA00022448"/>
    </source>
</evidence>
<dbReference type="PANTHER" id="PTHR22888">
    <property type="entry name" value="CYTOCHROME C OXIDASE, SUBUNIT II"/>
    <property type="match status" value="1"/>
</dbReference>
<dbReference type="PANTHER" id="PTHR22888:SF9">
    <property type="entry name" value="CYTOCHROME C OXIDASE SUBUNIT 2"/>
    <property type="match status" value="1"/>
</dbReference>
<dbReference type="InterPro" id="IPR001505">
    <property type="entry name" value="Copper_CuA"/>
</dbReference>
<feature type="domain" description="Cytochrome oxidase subunit II copper A binding" evidence="9">
    <location>
        <begin position="92"/>
        <end position="200"/>
    </location>
</feature>
<reference evidence="10" key="1">
    <citation type="journal article" date="2015" name="Nature">
        <title>Complex archaea that bridge the gap between prokaryotes and eukaryotes.</title>
        <authorList>
            <person name="Spang A."/>
            <person name="Saw J.H."/>
            <person name="Jorgensen S.L."/>
            <person name="Zaremba-Niedzwiedzka K."/>
            <person name="Martijn J."/>
            <person name="Lind A.E."/>
            <person name="van Eijk R."/>
            <person name="Schleper C."/>
            <person name="Guy L."/>
            <person name="Ettema T.J."/>
        </authorList>
    </citation>
    <scope>NUCLEOTIDE SEQUENCE</scope>
</reference>
<dbReference type="GO" id="GO:0004129">
    <property type="term" value="F:cytochrome-c oxidase activity"/>
    <property type="evidence" value="ECO:0007669"/>
    <property type="project" value="InterPro"/>
</dbReference>
<name>A0A0F9UCT2_9ZZZZ</name>
<dbReference type="PROSITE" id="PS00078">
    <property type="entry name" value="COX2"/>
    <property type="match status" value="1"/>
</dbReference>
<dbReference type="AlphaFoldDB" id="A0A0F9UCT2"/>
<keyword evidence="4" id="KW-0479">Metal-binding</keyword>
<keyword evidence="8" id="KW-0812">Transmembrane</keyword>
<protein>
    <recommendedName>
        <fullName evidence="9">Cytochrome oxidase subunit II copper A binding domain-containing protein</fullName>
    </recommendedName>
</protein>
<dbReference type="GO" id="GO:0042773">
    <property type="term" value="P:ATP synthesis coupled electron transport"/>
    <property type="evidence" value="ECO:0007669"/>
    <property type="project" value="TreeGrafter"/>
</dbReference>
<dbReference type="GO" id="GO:0016020">
    <property type="term" value="C:membrane"/>
    <property type="evidence" value="ECO:0007669"/>
    <property type="project" value="UniProtKB-SubCell"/>
</dbReference>
<evidence type="ECO:0000256" key="4">
    <source>
        <dbReference type="ARBA" id="ARBA00022723"/>
    </source>
</evidence>
<dbReference type="InterPro" id="IPR045187">
    <property type="entry name" value="CcO_II"/>
</dbReference>
<keyword evidence="3" id="KW-0813">Transport</keyword>
<dbReference type="CDD" id="cd13842">
    <property type="entry name" value="CuRO_HCO_II_like"/>
    <property type="match status" value="1"/>
</dbReference>
<evidence type="ECO:0000256" key="8">
    <source>
        <dbReference type="SAM" id="Phobius"/>
    </source>
</evidence>
<dbReference type="Gene3D" id="2.60.40.420">
    <property type="entry name" value="Cupredoxins - blue copper proteins"/>
    <property type="match status" value="1"/>
</dbReference>
<keyword evidence="5" id="KW-0249">Electron transport</keyword>
<keyword evidence="8" id="KW-1133">Transmembrane helix</keyword>
<dbReference type="SUPFAM" id="SSF49503">
    <property type="entry name" value="Cupredoxins"/>
    <property type="match status" value="1"/>
</dbReference>
<dbReference type="PROSITE" id="PS50857">
    <property type="entry name" value="COX2_CUA"/>
    <property type="match status" value="1"/>
</dbReference>
<evidence type="ECO:0000256" key="2">
    <source>
        <dbReference type="ARBA" id="ARBA00007866"/>
    </source>
</evidence>
<dbReference type="GO" id="GO:0005507">
    <property type="term" value="F:copper ion binding"/>
    <property type="evidence" value="ECO:0007669"/>
    <property type="project" value="InterPro"/>
</dbReference>
<dbReference type="InterPro" id="IPR002429">
    <property type="entry name" value="CcO_II-like_C"/>
</dbReference>
<comment type="subcellular location">
    <subcellularLocation>
        <location evidence="1">Membrane</location>
    </subcellularLocation>
</comment>
<proteinExistence type="inferred from homology"/>
<keyword evidence="6" id="KW-0186">Copper</keyword>
<evidence type="ECO:0000256" key="7">
    <source>
        <dbReference type="ARBA" id="ARBA00023136"/>
    </source>
</evidence>
<keyword evidence="7 8" id="KW-0472">Membrane</keyword>
<evidence type="ECO:0000259" key="9">
    <source>
        <dbReference type="PROSITE" id="PS50857"/>
    </source>
</evidence>
<dbReference type="EMBL" id="LAZR01000162">
    <property type="protein sequence ID" value="KKN85192.1"/>
    <property type="molecule type" value="Genomic_DNA"/>
</dbReference>
<evidence type="ECO:0000313" key="10">
    <source>
        <dbReference type="EMBL" id="KKN85192.1"/>
    </source>
</evidence>
<comment type="similarity">
    <text evidence="2">Belongs to the cytochrome c oxidase subunit 2 family.</text>
</comment>
<evidence type="ECO:0000256" key="6">
    <source>
        <dbReference type="ARBA" id="ARBA00023008"/>
    </source>
</evidence>
<dbReference type="InterPro" id="IPR008972">
    <property type="entry name" value="Cupredoxin"/>
</dbReference>
<organism evidence="10">
    <name type="scientific">marine sediment metagenome</name>
    <dbReference type="NCBI Taxonomy" id="412755"/>
    <lineage>
        <taxon>unclassified sequences</taxon>
        <taxon>metagenomes</taxon>
        <taxon>ecological metagenomes</taxon>
    </lineage>
</organism>
<evidence type="ECO:0000256" key="1">
    <source>
        <dbReference type="ARBA" id="ARBA00004370"/>
    </source>
</evidence>
<dbReference type="Pfam" id="PF00116">
    <property type="entry name" value="COX2"/>
    <property type="match status" value="1"/>
</dbReference>
<accession>A0A0F9UCT2</accession>